<organism evidence="2 3">
    <name type="scientific">Mytilus galloprovincialis</name>
    <name type="common">Mediterranean mussel</name>
    <dbReference type="NCBI Taxonomy" id="29158"/>
    <lineage>
        <taxon>Eukaryota</taxon>
        <taxon>Metazoa</taxon>
        <taxon>Spiralia</taxon>
        <taxon>Lophotrochozoa</taxon>
        <taxon>Mollusca</taxon>
        <taxon>Bivalvia</taxon>
        <taxon>Autobranchia</taxon>
        <taxon>Pteriomorphia</taxon>
        <taxon>Mytilida</taxon>
        <taxon>Mytiloidea</taxon>
        <taxon>Mytilidae</taxon>
        <taxon>Mytilinae</taxon>
        <taxon>Mytilus</taxon>
    </lineage>
</organism>
<dbReference type="AlphaFoldDB" id="A0A8B6HNT7"/>
<proteinExistence type="predicted"/>
<name>A0A8B6HNT7_MYTGA</name>
<sequence length="204" mass="23245">MELYRNLFICSAILTVSAILTHGLAMGLPYWIYRRVSVKIANISVDALAYEGLFKACREYDDKIHIVEHKHKHIKECINTPDKNWLLQAPNKDWIIPERYLVSFAMGGLAMTFFSDILIASGLRSRRHIFGSSISNLSAVLLLLTVLVVYGMQSDSSAYYVAFDCEIISLILSFFSSLCRFTICRGEKNGPYERIKEKSFRVNS</sequence>
<keyword evidence="3" id="KW-1185">Reference proteome</keyword>
<keyword evidence="1" id="KW-0472">Membrane</keyword>
<feature type="transmembrane region" description="Helical" evidence="1">
    <location>
        <begin position="134"/>
        <end position="152"/>
    </location>
</feature>
<dbReference type="Proteomes" id="UP000596742">
    <property type="component" value="Unassembled WGS sequence"/>
</dbReference>
<feature type="transmembrane region" description="Helical" evidence="1">
    <location>
        <begin position="7"/>
        <end position="32"/>
    </location>
</feature>
<dbReference type="EMBL" id="UYJE01010288">
    <property type="protein sequence ID" value="VDI81730.1"/>
    <property type="molecule type" value="Genomic_DNA"/>
</dbReference>
<keyword evidence="1" id="KW-1133">Transmembrane helix</keyword>
<gene>
    <name evidence="2" type="ORF">MGAL_10B004906</name>
</gene>
<feature type="transmembrane region" description="Helical" evidence="1">
    <location>
        <begin position="158"/>
        <end position="179"/>
    </location>
</feature>
<evidence type="ECO:0000313" key="3">
    <source>
        <dbReference type="Proteomes" id="UP000596742"/>
    </source>
</evidence>
<reference evidence="2" key="1">
    <citation type="submission" date="2018-11" db="EMBL/GenBank/DDBJ databases">
        <authorList>
            <person name="Alioto T."/>
            <person name="Alioto T."/>
        </authorList>
    </citation>
    <scope>NUCLEOTIDE SEQUENCE</scope>
</reference>
<comment type="caution">
    <text evidence="2">The sequence shown here is derived from an EMBL/GenBank/DDBJ whole genome shotgun (WGS) entry which is preliminary data.</text>
</comment>
<feature type="transmembrane region" description="Helical" evidence="1">
    <location>
        <begin position="100"/>
        <end position="122"/>
    </location>
</feature>
<dbReference type="Gene3D" id="1.20.140.150">
    <property type="match status" value="1"/>
</dbReference>
<evidence type="ECO:0000313" key="2">
    <source>
        <dbReference type="EMBL" id="VDI81730.1"/>
    </source>
</evidence>
<accession>A0A8B6HNT7</accession>
<protein>
    <submittedName>
        <fullName evidence="2">Uncharacterized protein</fullName>
    </submittedName>
</protein>
<evidence type="ECO:0000256" key="1">
    <source>
        <dbReference type="SAM" id="Phobius"/>
    </source>
</evidence>
<keyword evidence="1" id="KW-0812">Transmembrane</keyword>